<keyword evidence="2" id="KW-0812">Transmembrane</keyword>
<comment type="caution">
    <text evidence="6">The sequence shown here is derived from an EMBL/GenBank/DDBJ whole genome shotgun (WGS) entry which is preliminary data.</text>
</comment>
<evidence type="ECO:0000256" key="2">
    <source>
        <dbReference type="ARBA" id="ARBA00022692"/>
    </source>
</evidence>
<dbReference type="AlphaFoldDB" id="A0AAV8YSG9"/>
<dbReference type="PANTHER" id="PTHR12546:SF60">
    <property type="entry name" value="MISFIRE, ISOFORM F"/>
    <property type="match status" value="1"/>
</dbReference>
<keyword evidence="7" id="KW-1185">Reference proteome</keyword>
<gene>
    <name evidence="6" type="ORF">NQ318_016858</name>
</gene>
<dbReference type="InterPro" id="IPR037721">
    <property type="entry name" value="Ferlin"/>
</dbReference>
<evidence type="ECO:0000256" key="4">
    <source>
        <dbReference type="ARBA" id="ARBA00022989"/>
    </source>
</evidence>
<accession>A0AAV8YSG9</accession>
<reference evidence="6" key="1">
    <citation type="journal article" date="2023" name="Insect Mol. Biol.">
        <title>Genome sequencing provides insights into the evolution of gene families encoding plant cell wall-degrading enzymes in longhorned beetles.</title>
        <authorList>
            <person name="Shin N.R."/>
            <person name="Okamura Y."/>
            <person name="Kirsch R."/>
            <person name="Pauchet Y."/>
        </authorList>
    </citation>
    <scope>NUCLEOTIDE SEQUENCE</scope>
    <source>
        <strain evidence="6">AMC_N1</strain>
    </source>
</reference>
<dbReference type="PANTHER" id="PTHR12546">
    <property type="entry name" value="FER-1-LIKE"/>
    <property type="match status" value="1"/>
</dbReference>
<keyword evidence="4" id="KW-1133">Transmembrane helix</keyword>
<evidence type="ECO:0000256" key="3">
    <source>
        <dbReference type="ARBA" id="ARBA00022737"/>
    </source>
</evidence>
<keyword evidence="5" id="KW-0472">Membrane</keyword>
<protein>
    <recommendedName>
        <fullName evidence="8">Zinc finger MYM-type protein 1-like</fullName>
    </recommendedName>
</protein>
<dbReference type="EMBL" id="JAPWTK010000042">
    <property type="protein sequence ID" value="KAJ8954918.1"/>
    <property type="molecule type" value="Genomic_DNA"/>
</dbReference>
<comment type="subcellular location">
    <subcellularLocation>
        <location evidence="1">Membrane</location>
    </subcellularLocation>
</comment>
<dbReference type="GO" id="GO:0016020">
    <property type="term" value="C:membrane"/>
    <property type="evidence" value="ECO:0007669"/>
    <property type="project" value="UniProtKB-SubCell"/>
</dbReference>
<keyword evidence="3" id="KW-0677">Repeat</keyword>
<evidence type="ECO:0000313" key="7">
    <source>
        <dbReference type="Proteomes" id="UP001162162"/>
    </source>
</evidence>
<sequence length="264" mass="29923">MNSADFLLTNKNITYEIRTEIKRLGRPIPDLIISKTDLGKSRNYSRNFNSSVYDRFKWLCGSPKRNKLFCFICLLMGGNQSAWTQEGGSNELVGKCSIRPEVKFTGGSHASPPSQPLLKWYKFYQNEDSLGEVLAAFELSEVSDKAEKQVELGEDGKKVAEDDKKGVEVVKIPQDLKPKLVSYRIEVLFWGMRDLRKEIALQKEFVPPLCIQLHDSRRFGVYTYAGVHVAGIAQFLYHPITSEERMNYLSGGGYASYESLRSGD</sequence>
<proteinExistence type="predicted"/>
<dbReference type="GO" id="GO:0007009">
    <property type="term" value="P:plasma membrane organization"/>
    <property type="evidence" value="ECO:0007669"/>
    <property type="project" value="TreeGrafter"/>
</dbReference>
<evidence type="ECO:0008006" key="8">
    <source>
        <dbReference type="Google" id="ProtNLM"/>
    </source>
</evidence>
<dbReference type="Proteomes" id="UP001162162">
    <property type="component" value="Unassembled WGS sequence"/>
</dbReference>
<evidence type="ECO:0000256" key="5">
    <source>
        <dbReference type="ARBA" id="ARBA00023136"/>
    </source>
</evidence>
<organism evidence="6 7">
    <name type="scientific">Aromia moschata</name>
    <dbReference type="NCBI Taxonomy" id="1265417"/>
    <lineage>
        <taxon>Eukaryota</taxon>
        <taxon>Metazoa</taxon>
        <taxon>Ecdysozoa</taxon>
        <taxon>Arthropoda</taxon>
        <taxon>Hexapoda</taxon>
        <taxon>Insecta</taxon>
        <taxon>Pterygota</taxon>
        <taxon>Neoptera</taxon>
        <taxon>Endopterygota</taxon>
        <taxon>Coleoptera</taxon>
        <taxon>Polyphaga</taxon>
        <taxon>Cucujiformia</taxon>
        <taxon>Chrysomeloidea</taxon>
        <taxon>Cerambycidae</taxon>
        <taxon>Cerambycinae</taxon>
        <taxon>Callichromatini</taxon>
        <taxon>Aromia</taxon>
    </lineage>
</organism>
<evidence type="ECO:0000313" key="6">
    <source>
        <dbReference type="EMBL" id="KAJ8954918.1"/>
    </source>
</evidence>
<feature type="non-terminal residue" evidence="6">
    <location>
        <position position="264"/>
    </location>
</feature>
<name>A0AAV8YSG9_9CUCU</name>
<evidence type="ECO:0000256" key="1">
    <source>
        <dbReference type="ARBA" id="ARBA00004370"/>
    </source>
</evidence>